<reference evidence="4" key="1">
    <citation type="journal article" date="2014" name="Proc. Natl. Acad. Sci. U.S.A.">
        <title>Extensive sampling of basidiomycete genomes demonstrates inadequacy of the white-rot/brown-rot paradigm for wood decay fungi.</title>
        <authorList>
            <person name="Riley R."/>
            <person name="Salamov A.A."/>
            <person name="Brown D.W."/>
            <person name="Nagy L.G."/>
            <person name="Floudas D."/>
            <person name="Held B.W."/>
            <person name="Levasseur A."/>
            <person name="Lombard V."/>
            <person name="Morin E."/>
            <person name="Otillar R."/>
            <person name="Lindquist E.A."/>
            <person name="Sun H."/>
            <person name="LaButti K.M."/>
            <person name="Schmutz J."/>
            <person name="Jabbour D."/>
            <person name="Luo H."/>
            <person name="Baker S.E."/>
            <person name="Pisabarro A.G."/>
            <person name="Walton J.D."/>
            <person name="Blanchette R.A."/>
            <person name="Henrissat B."/>
            <person name="Martin F."/>
            <person name="Cullen D."/>
            <person name="Hibbett D.S."/>
            <person name="Grigoriev I.V."/>
        </authorList>
    </citation>
    <scope>NUCLEOTIDE SEQUENCE [LARGE SCALE GENOMIC DNA]</scope>
    <source>
        <strain evidence="4">MUCL 33604</strain>
    </source>
</reference>
<protein>
    <recommendedName>
        <fullName evidence="2">BTB domain-containing protein</fullName>
    </recommendedName>
</protein>
<keyword evidence="4" id="KW-1185">Reference proteome</keyword>
<dbReference type="STRING" id="933084.A0A067PP94"/>
<dbReference type="AlphaFoldDB" id="A0A067PP94"/>
<dbReference type="PROSITE" id="PS50097">
    <property type="entry name" value="BTB"/>
    <property type="match status" value="1"/>
</dbReference>
<dbReference type="OrthoDB" id="3217871at2759"/>
<organism evidence="3 4">
    <name type="scientific">Jaapia argillacea MUCL 33604</name>
    <dbReference type="NCBI Taxonomy" id="933084"/>
    <lineage>
        <taxon>Eukaryota</taxon>
        <taxon>Fungi</taxon>
        <taxon>Dikarya</taxon>
        <taxon>Basidiomycota</taxon>
        <taxon>Agaricomycotina</taxon>
        <taxon>Agaricomycetes</taxon>
        <taxon>Agaricomycetidae</taxon>
        <taxon>Jaapiales</taxon>
        <taxon>Jaapiaceae</taxon>
        <taxon>Jaapia</taxon>
    </lineage>
</organism>
<dbReference type="InParanoid" id="A0A067PP94"/>
<dbReference type="Gene3D" id="3.30.710.10">
    <property type="entry name" value="Potassium Channel Kv1.1, Chain A"/>
    <property type="match status" value="1"/>
</dbReference>
<evidence type="ECO:0000256" key="1">
    <source>
        <dbReference type="SAM" id="MobiDB-lite"/>
    </source>
</evidence>
<evidence type="ECO:0000313" key="4">
    <source>
        <dbReference type="Proteomes" id="UP000027265"/>
    </source>
</evidence>
<accession>A0A067PP94</accession>
<dbReference type="InterPro" id="IPR000210">
    <property type="entry name" value="BTB/POZ_dom"/>
</dbReference>
<dbReference type="Proteomes" id="UP000027265">
    <property type="component" value="Unassembled WGS sequence"/>
</dbReference>
<feature type="region of interest" description="Disordered" evidence="1">
    <location>
        <begin position="1"/>
        <end position="29"/>
    </location>
</feature>
<evidence type="ECO:0000259" key="2">
    <source>
        <dbReference type="PROSITE" id="PS50097"/>
    </source>
</evidence>
<dbReference type="SMART" id="SM00225">
    <property type="entry name" value="BTB"/>
    <property type="match status" value="1"/>
</dbReference>
<feature type="compositionally biased region" description="Polar residues" evidence="1">
    <location>
        <begin position="1"/>
        <end position="11"/>
    </location>
</feature>
<dbReference type="EMBL" id="KL197721">
    <property type="protein sequence ID" value="KDQ56623.1"/>
    <property type="molecule type" value="Genomic_DNA"/>
</dbReference>
<dbReference type="CDD" id="cd18186">
    <property type="entry name" value="BTB_POZ_ZBTB_KLHL-like"/>
    <property type="match status" value="1"/>
</dbReference>
<dbReference type="InterPro" id="IPR011333">
    <property type="entry name" value="SKP1/BTB/POZ_sf"/>
</dbReference>
<sequence length="329" mass="38352">MSTQQSCTSDHQPPGKRRRTSSEDQGESLRRSDIFYEDGSVVLQAESVLFRVHRSILASYSDVFRDMFSLPQPSTDEKIEGCSIVHLSDRAEDLKHLLKTLYDWRYLHNGGEEQPFHVISALLRLGKKYAIHHLYKEAKSYLTTDFPTSLQSWIEDPARRIQDYQGIEFDVISLARETGLLSIMPTCFYLGVKEYERPHEEMLRGWERPDPSLDVFSFEDQVRAVLGRDEVLREQYKTLWIKDEKIQSCQDEGCKERRQEILLEILEPPGEVVALNFWHEEWDERLCAECGSRSNCSRSQQREVMGETPLFLWASRLGDTACRYTDIID</sequence>
<name>A0A067PP94_9AGAM</name>
<evidence type="ECO:0000313" key="3">
    <source>
        <dbReference type="EMBL" id="KDQ56623.1"/>
    </source>
</evidence>
<dbReference type="SUPFAM" id="SSF54695">
    <property type="entry name" value="POZ domain"/>
    <property type="match status" value="1"/>
</dbReference>
<feature type="domain" description="BTB" evidence="2">
    <location>
        <begin position="39"/>
        <end position="103"/>
    </location>
</feature>
<proteinExistence type="predicted"/>
<dbReference type="Pfam" id="PF00651">
    <property type="entry name" value="BTB"/>
    <property type="match status" value="1"/>
</dbReference>
<gene>
    <name evidence="3" type="ORF">JAAARDRAFT_36100</name>
</gene>
<dbReference type="HOGENOM" id="CLU_033082_3_2_1"/>